<protein>
    <submittedName>
        <fullName evidence="8">Predicted RNA binding protein YcfA, dsRBD-like fold, HicA-like mRNA interferase family</fullName>
    </submittedName>
</protein>
<dbReference type="GO" id="GO:0016787">
    <property type="term" value="F:hydrolase activity"/>
    <property type="evidence" value="ECO:0007669"/>
    <property type="project" value="UniProtKB-KW"/>
</dbReference>
<dbReference type="GO" id="GO:0004519">
    <property type="term" value="F:endonuclease activity"/>
    <property type="evidence" value="ECO:0007669"/>
    <property type="project" value="UniProtKB-KW"/>
</dbReference>
<evidence type="ECO:0000313" key="9">
    <source>
        <dbReference type="Proteomes" id="UP000199611"/>
    </source>
</evidence>
<keyword evidence="6" id="KW-0694">RNA-binding</keyword>
<keyword evidence="3" id="KW-0540">Nuclease</keyword>
<evidence type="ECO:0000256" key="7">
    <source>
        <dbReference type="ARBA" id="ARBA00023016"/>
    </source>
</evidence>
<evidence type="ECO:0000256" key="1">
    <source>
        <dbReference type="ARBA" id="ARBA00006620"/>
    </source>
</evidence>
<dbReference type="GO" id="GO:0003729">
    <property type="term" value="F:mRNA binding"/>
    <property type="evidence" value="ECO:0007669"/>
    <property type="project" value="InterPro"/>
</dbReference>
<accession>A0A1I4TUM1</accession>
<keyword evidence="9" id="KW-1185">Reference proteome</keyword>
<keyword evidence="2" id="KW-1277">Toxin-antitoxin system</keyword>
<evidence type="ECO:0000256" key="6">
    <source>
        <dbReference type="ARBA" id="ARBA00022884"/>
    </source>
</evidence>
<dbReference type="SUPFAM" id="SSF54786">
    <property type="entry name" value="YcfA/nrd intein domain"/>
    <property type="match status" value="1"/>
</dbReference>
<dbReference type="Proteomes" id="UP000199611">
    <property type="component" value="Unassembled WGS sequence"/>
</dbReference>
<evidence type="ECO:0000256" key="4">
    <source>
        <dbReference type="ARBA" id="ARBA00022759"/>
    </source>
</evidence>
<dbReference type="InterPro" id="IPR038570">
    <property type="entry name" value="HicA_sf"/>
</dbReference>
<dbReference type="EMBL" id="FOUU01000004">
    <property type="protein sequence ID" value="SFM80488.1"/>
    <property type="molecule type" value="Genomic_DNA"/>
</dbReference>
<evidence type="ECO:0000256" key="2">
    <source>
        <dbReference type="ARBA" id="ARBA00022649"/>
    </source>
</evidence>
<sequence>MRPEKITPVDYRTLVKIFEHEGFRVVRRKGDHLIMTKPGMKRPVVIKTSPREVPVTHILTNLRTAGISRERYLDLLNRLG</sequence>
<evidence type="ECO:0000313" key="8">
    <source>
        <dbReference type="EMBL" id="SFM80488.1"/>
    </source>
</evidence>
<name>A0A1I4TUM1_9BACT</name>
<keyword evidence="5" id="KW-0378">Hydrolase</keyword>
<comment type="similarity">
    <text evidence="1">Belongs to the HicA mRNA interferase family.</text>
</comment>
<reference evidence="8 9" key="1">
    <citation type="submission" date="2016-10" db="EMBL/GenBank/DDBJ databases">
        <authorList>
            <person name="de Groot N.N."/>
        </authorList>
    </citation>
    <scope>NUCLEOTIDE SEQUENCE [LARGE SCALE GENOMIC DNA]</scope>
    <source>
        <strain evidence="8 9">DSM 9990</strain>
    </source>
</reference>
<evidence type="ECO:0000256" key="3">
    <source>
        <dbReference type="ARBA" id="ARBA00022722"/>
    </source>
</evidence>
<dbReference type="AlphaFoldDB" id="A0A1I4TUM1"/>
<dbReference type="OrthoDB" id="121656at2"/>
<evidence type="ECO:0000256" key="5">
    <source>
        <dbReference type="ARBA" id="ARBA00022801"/>
    </source>
</evidence>
<dbReference type="Pfam" id="PF07927">
    <property type="entry name" value="HicA_toxin"/>
    <property type="match status" value="1"/>
</dbReference>
<keyword evidence="4" id="KW-0255">Endonuclease</keyword>
<keyword evidence="7" id="KW-0346">Stress response</keyword>
<dbReference type="Gene3D" id="3.30.920.30">
    <property type="entry name" value="Hypothetical protein"/>
    <property type="match status" value="1"/>
</dbReference>
<dbReference type="InterPro" id="IPR012933">
    <property type="entry name" value="HicA_mRNA_interferase"/>
</dbReference>
<dbReference type="STRING" id="39841.SAMN05660836_01537"/>
<gene>
    <name evidence="8" type="ORF">SAMN05660836_01537</name>
</gene>
<proteinExistence type="inferred from homology"/>
<organism evidence="8 9">
    <name type="scientific">Thermodesulforhabdus norvegica</name>
    <dbReference type="NCBI Taxonomy" id="39841"/>
    <lineage>
        <taxon>Bacteria</taxon>
        <taxon>Pseudomonadati</taxon>
        <taxon>Thermodesulfobacteriota</taxon>
        <taxon>Syntrophobacteria</taxon>
        <taxon>Syntrophobacterales</taxon>
        <taxon>Thermodesulforhabdaceae</taxon>
        <taxon>Thermodesulforhabdus</taxon>
    </lineage>
</organism>